<keyword evidence="3" id="KW-1185">Reference proteome</keyword>
<gene>
    <name evidence="2" type="ORF">AAFF_G00091790</name>
</gene>
<name>A0AAD7T2K1_9TELE</name>
<dbReference type="Proteomes" id="UP001221898">
    <property type="component" value="Unassembled WGS sequence"/>
</dbReference>
<evidence type="ECO:0000256" key="1">
    <source>
        <dbReference type="SAM" id="MobiDB-lite"/>
    </source>
</evidence>
<feature type="compositionally biased region" description="Basic and acidic residues" evidence="1">
    <location>
        <begin position="69"/>
        <end position="84"/>
    </location>
</feature>
<evidence type="ECO:0000313" key="2">
    <source>
        <dbReference type="EMBL" id="KAJ8413183.1"/>
    </source>
</evidence>
<proteinExistence type="predicted"/>
<dbReference type="EMBL" id="JAINUG010000016">
    <property type="protein sequence ID" value="KAJ8413183.1"/>
    <property type="molecule type" value="Genomic_DNA"/>
</dbReference>
<dbReference type="PANTHER" id="PTHR34769">
    <property type="entry name" value="RCG42593, ISOFORM CRA_A"/>
    <property type="match status" value="1"/>
</dbReference>
<evidence type="ECO:0000313" key="3">
    <source>
        <dbReference type="Proteomes" id="UP001221898"/>
    </source>
</evidence>
<feature type="compositionally biased region" description="Basic and acidic residues" evidence="1">
    <location>
        <begin position="149"/>
        <end position="158"/>
    </location>
</feature>
<dbReference type="PANTHER" id="PTHR34769:SF1">
    <property type="entry name" value="RNA POLYMERASE I AND III SUBUNIT D"/>
    <property type="match status" value="1"/>
</dbReference>
<organism evidence="2 3">
    <name type="scientific">Aldrovandia affinis</name>
    <dbReference type="NCBI Taxonomy" id="143900"/>
    <lineage>
        <taxon>Eukaryota</taxon>
        <taxon>Metazoa</taxon>
        <taxon>Chordata</taxon>
        <taxon>Craniata</taxon>
        <taxon>Vertebrata</taxon>
        <taxon>Euteleostomi</taxon>
        <taxon>Actinopterygii</taxon>
        <taxon>Neopterygii</taxon>
        <taxon>Teleostei</taxon>
        <taxon>Notacanthiformes</taxon>
        <taxon>Halosauridae</taxon>
        <taxon>Aldrovandia</taxon>
    </lineage>
</organism>
<feature type="region of interest" description="Disordered" evidence="1">
    <location>
        <begin position="124"/>
        <end position="158"/>
    </location>
</feature>
<sequence>MAEERDLERRAVEELLGEAARARVRAETMGAVGWAKCPLHSTNKRFLLNTLRTTTLQHRSGGTGASQSEAREPRDGRQGVEPRSRRPQRVRRSDHDRSRSPAVGNDARAVCIALSLSFSLITKEPRSVRPQRPAPPSLRAPENIAVKSMDMEQGRGFN</sequence>
<feature type="compositionally biased region" description="Polar residues" evidence="1">
    <location>
        <begin position="57"/>
        <end position="68"/>
    </location>
</feature>
<dbReference type="AlphaFoldDB" id="A0AAD7T2K1"/>
<protein>
    <submittedName>
        <fullName evidence="2">Uncharacterized protein</fullName>
    </submittedName>
</protein>
<feature type="region of interest" description="Disordered" evidence="1">
    <location>
        <begin position="53"/>
        <end position="104"/>
    </location>
</feature>
<comment type="caution">
    <text evidence="2">The sequence shown here is derived from an EMBL/GenBank/DDBJ whole genome shotgun (WGS) entry which is preliminary data.</text>
</comment>
<reference evidence="2" key="1">
    <citation type="journal article" date="2023" name="Science">
        <title>Genome structures resolve the early diversification of teleost fishes.</title>
        <authorList>
            <person name="Parey E."/>
            <person name="Louis A."/>
            <person name="Montfort J."/>
            <person name="Bouchez O."/>
            <person name="Roques C."/>
            <person name="Iampietro C."/>
            <person name="Lluch J."/>
            <person name="Castinel A."/>
            <person name="Donnadieu C."/>
            <person name="Desvignes T."/>
            <person name="Floi Bucao C."/>
            <person name="Jouanno E."/>
            <person name="Wen M."/>
            <person name="Mejri S."/>
            <person name="Dirks R."/>
            <person name="Jansen H."/>
            <person name="Henkel C."/>
            <person name="Chen W.J."/>
            <person name="Zahm M."/>
            <person name="Cabau C."/>
            <person name="Klopp C."/>
            <person name="Thompson A.W."/>
            <person name="Robinson-Rechavi M."/>
            <person name="Braasch I."/>
            <person name="Lecointre G."/>
            <person name="Bobe J."/>
            <person name="Postlethwait J.H."/>
            <person name="Berthelot C."/>
            <person name="Roest Crollius H."/>
            <person name="Guiguen Y."/>
        </authorList>
    </citation>
    <scope>NUCLEOTIDE SEQUENCE</scope>
    <source>
        <strain evidence="2">NC1722</strain>
    </source>
</reference>
<dbReference type="InterPro" id="IPR038948">
    <property type="entry name" value="POLR1D-like"/>
</dbReference>
<accession>A0AAD7T2K1</accession>